<dbReference type="PRINTS" id="PR01576">
    <property type="entry name" value="PDEFORMYLASE"/>
</dbReference>
<evidence type="ECO:0000256" key="2">
    <source>
        <dbReference type="HAMAP-Rule" id="MF_00163"/>
    </source>
</evidence>
<dbReference type="NCBIfam" id="TIGR00079">
    <property type="entry name" value="pept_deformyl"/>
    <property type="match status" value="1"/>
</dbReference>
<dbReference type="CDD" id="cd00487">
    <property type="entry name" value="Pep_deformylase"/>
    <property type="match status" value="1"/>
</dbReference>
<dbReference type="InterPro" id="IPR023635">
    <property type="entry name" value="Peptide_deformylase"/>
</dbReference>
<keyword evidence="2" id="KW-0479">Metal-binding</keyword>
<name>A0ABU3NPV5_9CHLR</name>
<evidence type="ECO:0000313" key="3">
    <source>
        <dbReference type="EMBL" id="MDT8898233.1"/>
    </source>
</evidence>
<sequence>MAIRPIVTVPDPVLRRKAQKVRQFDTDLQQLIEDMIETMRAAPGVGLAAPQVGVSQRVIVVEYGEDEDEDKPPRLYVVVNPEIVEVSAETEMGVEGCLSIPDLVGEVERYQRIVVKGQNRRGQPIKLKLRGWVARIFQHEIDHLDGVLFTDRAVRVWKPSPEEAVAVD</sequence>
<feature type="binding site" evidence="2">
    <location>
        <position position="139"/>
    </location>
    <ligand>
        <name>Fe cation</name>
        <dbReference type="ChEBI" id="CHEBI:24875"/>
    </ligand>
</feature>
<dbReference type="SUPFAM" id="SSF56420">
    <property type="entry name" value="Peptide deformylase"/>
    <property type="match status" value="1"/>
</dbReference>
<proteinExistence type="inferred from homology"/>
<reference evidence="3 4" key="1">
    <citation type="submission" date="2023-07" db="EMBL/GenBank/DDBJ databases">
        <title>Novel species of Thermanaerothrix with wide hydrolytic capabilities.</title>
        <authorList>
            <person name="Zayulina K.S."/>
            <person name="Podosokorskaya O.A."/>
            <person name="Elcheninov A.G."/>
        </authorList>
    </citation>
    <scope>NUCLEOTIDE SEQUENCE [LARGE SCALE GENOMIC DNA]</scope>
    <source>
        <strain evidence="3 4">4228-RoL</strain>
    </source>
</reference>
<dbReference type="NCBIfam" id="NF001159">
    <property type="entry name" value="PRK00150.1-3"/>
    <property type="match status" value="1"/>
</dbReference>
<comment type="similarity">
    <text evidence="1 2">Belongs to the polypeptide deformylase family.</text>
</comment>
<evidence type="ECO:0000256" key="1">
    <source>
        <dbReference type="ARBA" id="ARBA00010759"/>
    </source>
</evidence>
<keyword evidence="2" id="KW-0408">Iron</keyword>
<feature type="binding site" evidence="2">
    <location>
        <position position="143"/>
    </location>
    <ligand>
        <name>Fe cation</name>
        <dbReference type="ChEBI" id="CHEBI:24875"/>
    </ligand>
</feature>
<dbReference type="EMBL" id="JAUHMF010000001">
    <property type="protein sequence ID" value="MDT8898233.1"/>
    <property type="molecule type" value="Genomic_DNA"/>
</dbReference>
<comment type="caution">
    <text evidence="3">The sequence shown here is derived from an EMBL/GenBank/DDBJ whole genome shotgun (WGS) entry which is preliminary data.</text>
</comment>
<dbReference type="PANTHER" id="PTHR10458">
    <property type="entry name" value="PEPTIDE DEFORMYLASE"/>
    <property type="match status" value="1"/>
</dbReference>
<comment type="catalytic activity">
    <reaction evidence="2">
        <text>N-terminal N-formyl-L-methionyl-[peptide] + H2O = N-terminal L-methionyl-[peptide] + formate</text>
        <dbReference type="Rhea" id="RHEA:24420"/>
        <dbReference type="Rhea" id="RHEA-COMP:10639"/>
        <dbReference type="Rhea" id="RHEA-COMP:10640"/>
        <dbReference type="ChEBI" id="CHEBI:15377"/>
        <dbReference type="ChEBI" id="CHEBI:15740"/>
        <dbReference type="ChEBI" id="CHEBI:49298"/>
        <dbReference type="ChEBI" id="CHEBI:64731"/>
        <dbReference type="EC" id="3.5.1.88"/>
    </reaction>
</comment>
<comment type="cofactor">
    <cofactor evidence="2">
        <name>Fe(2+)</name>
        <dbReference type="ChEBI" id="CHEBI:29033"/>
    </cofactor>
    <text evidence="2">Binds 1 Fe(2+) ion.</text>
</comment>
<evidence type="ECO:0000313" key="4">
    <source>
        <dbReference type="Proteomes" id="UP001254165"/>
    </source>
</evidence>
<dbReference type="Proteomes" id="UP001254165">
    <property type="component" value="Unassembled WGS sequence"/>
</dbReference>
<dbReference type="EC" id="3.5.1.88" evidence="2"/>
<protein>
    <recommendedName>
        <fullName evidence="2">Peptide deformylase</fullName>
        <shortName evidence="2">PDF</shortName>
        <ecNumber evidence="2">3.5.1.88</ecNumber>
    </recommendedName>
    <alternativeName>
        <fullName evidence="2">Polypeptide deformylase</fullName>
    </alternativeName>
</protein>
<gene>
    <name evidence="2 3" type="primary">def</name>
    <name evidence="3" type="ORF">QYE77_08125</name>
</gene>
<keyword evidence="4" id="KW-1185">Reference proteome</keyword>
<dbReference type="PIRSF" id="PIRSF004749">
    <property type="entry name" value="Pep_def"/>
    <property type="match status" value="1"/>
</dbReference>
<dbReference type="InterPro" id="IPR036821">
    <property type="entry name" value="Peptide_deformylase_sf"/>
</dbReference>
<dbReference type="Gene3D" id="3.90.45.10">
    <property type="entry name" value="Peptide deformylase"/>
    <property type="match status" value="1"/>
</dbReference>
<dbReference type="PANTHER" id="PTHR10458:SF22">
    <property type="entry name" value="PEPTIDE DEFORMYLASE"/>
    <property type="match status" value="1"/>
</dbReference>
<feature type="active site" evidence="2">
    <location>
        <position position="140"/>
    </location>
</feature>
<dbReference type="Pfam" id="PF01327">
    <property type="entry name" value="Pep_deformylase"/>
    <property type="match status" value="1"/>
</dbReference>
<accession>A0ABU3NPV5</accession>
<dbReference type="HAMAP" id="MF_00163">
    <property type="entry name" value="Pep_deformylase"/>
    <property type="match status" value="1"/>
</dbReference>
<organism evidence="3 4">
    <name type="scientific">Thermanaerothrix solaris</name>
    <dbReference type="NCBI Taxonomy" id="3058434"/>
    <lineage>
        <taxon>Bacteria</taxon>
        <taxon>Bacillati</taxon>
        <taxon>Chloroflexota</taxon>
        <taxon>Anaerolineae</taxon>
        <taxon>Anaerolineales</taxon>
        <taxon>Anaerolineaceae</taxon>
        <taxon>Thermanaerothrix</taxon>
    </lineage>
</organism>
<keyword evidence="2 3" id="KW-0378">Hydrolase</keyword>
<dbReference type="RefSeq" id="WP_315624878.1">
    <property type="nucleotide sequence ID" value="NZ_JAUHMF010000001.1"/>
</dbReference>
<comment type="function">
    <text evidence="2">Removes the formyl group from the N-terminal Met of newly synthesized proteins. Requires at least a dipeptide for an efficient rate of reaction. N-terminal L-methionine is a prerequisite for activity but the enzyme has broad specificity at other positions.</text>
</comment>
<dbReference type="GO" id="GO:0042586">
    <property type="term" value="F:peptide deformylase activity"/>
    <property type="evidence" value="ECO:0007669"/>
    <property type="project" value="UniProtKB-EC"/>
</dbReference>
<keyword evidence="2" id="KW-0648">Protein biosynthesis</keyword>
<feature type="binding site" evidence="2">
    <location>
        <position position="97"/>
    </location>
    <ligand>
        <name>Fe cation</name>
        <dbReference type="ChEBI" id="CHEBI:24875"/>
    </ligand>
</feature>